<evidence type="ECO:0000259" key="13">
    <source>
        <dbReference type="PROSITE" id="PS50240"/>
    </source>
</evidence>
<evidence type="ECO:0000256" key="11">
    <source>
        <dbReference type="RuleBase" id="RU363034"/>
    </source>
</evidence>
<dbReference type="STRING" id="66420.A0A194Q399"/>
<evidence type="ECO:0000256" key="2">
    <source>
        <dbReference type="ARBA" id="ARBA00007664"/>
    </source>
</evidence>
<feature type="domain" description="Peptidase S1" evidence="13">
    <location>
        <begin position="51"/>
        <end position="280"/>
    </location>
</feature>
<dbReference type="GO" id="GO:0006508">
    <property type="term" value="P:proteolysis"/>
    <property type="evidence" value="ECO:0007669"/>
    <property type="project" value="UniProtKB-KW"/>
</dbReference>
<evidence type="ECO:0000256" key="1">
    <source>
        <dbReference type="ARBA" id="ARBA00004239"/>
    </source>
</evidence>
<keyword evidence="5 11" id="KW-0378">Hydrolase</keyword>
<dbReference type="OrthoDB" id="5565075at2759"/>
<keyword evidence="4 11" id="KW-0645">Protease</keyword>
<evidence type="ECO:0000256" key="5">
    <source>
        <dbReference type="ARBA" id="ARBA00022801"/>
    </source>
</evidence>
<dbReference type="CDD" id="cd00190">
    <property type="entry name" value="Tryp_SPc"/>
    <property type="match status" value="1"/>
</dbReference>
<dbReference type="GeneID" id="106125134"/>
<dbReference type="InterPro" id="IPR001254">
    <property type="entry name" value="Trypsin_dom"/>
</dbReference>
<dbReference type="InterPro" id="IPR043504">
    <property type="entry name" value="Peptidase_S1_PA_chymotrypsin"/>
</dbReference>
<dbReference type="GO" id="GO:0090729">
    <property type="term" value="F:toxin activity"/>
    <property type="evidence" value="ECO:0007669"/>
    <property type="project" value="UniProtKB-KW"/>
</dbReference>
<keyword evidence="7" id="KW-1015">Disulfide bond</keyword>
<sequence length="280" mass="29306">MKLFVVVLSCLAALAVAEEPIELDYHLNVGIPKAEAIKQAELAADFDGSRIVGGSAAALGAYPYMGGLVITLTDGRTSVCGSSLISNTRLVTAAHCWRDRTAQARLFVVVLGSVTLFSGGTRITTDRVQMHGSYNMNNYNNDIAVITINSVAYTNTIRNINLASGTNDFAGSWADAAGFGLTADGGSISTNQFLSHARVQVITNNVCRLTYGTTTVIASTLCISGANRISTCSGDSGGPLAIGNTLIGVTSFGSSRGCQQNMPAGFARVTSFNAWIRSLM</sequence>
<dbReference type="EMBL" id="KQ459586">
    <property type="protein sequence ID" value="KPI97880.1"/>
    <property type="molecule type" value="Genomic_DNA"/>
</dbReference>
<evidence type="ECO:0000256" key="4">
    <source>
        <dbReference type="ARBA" id="ARBA00022670"/>
    </source>
</evidence>
<proteinExistence type="inferred from homology"/>
<dbReference type="Proteomes" id="UP000694872">
    <property type="component" value="Unplaced"/>
</dbReference>
<reference evidence="14 15" key="1">
    <citation type="journal article" date="2015" name="Nat. Commun.">
        <title>Outbred genome sequencing and CRISPR/Cas9 gene editing in butterflies.</title>
        <authorList>
            <person name="Li X."/>
            <person name="Fan D."/>
            <person name="Zhang W."/>
            <person name="Liu G."/>
            <person name="Zhang L."/>
            <person name="Zhao L."/>
            <person name="Fang X."/>
            <person name="Chen L."/>
            <person name="Dong Y."/>
            <person name="Chen Y."/>
            <person name="Ding Y."/>
            <person name="Zhao R."/>
            <person name="Feng M."/>
            <person name="Zhu Y."/>
            <person name="Feng Y."/>
            <person name="Jiang X."/>
            <person name="Zhu D."/>
            <person name="Xiang H."/>
            <person name="Feng X."/>
            <person name="Li S."/>
            <person name="Wang J."/>
            <person name="Zhang G."/>
            <person name="Kronforst M.R."/>
            <person name="Wang W."/>
        </authorList>
    </citation>
    <scope>NUCLEOTIDE SEQUENCE [LARGE SCALE GENOMIC DNA]</scope>
    <source>
        <strain evidence="14">Ya'a_city_454_Px</strain>
        <tissue evidence="14">Whole body</tissue>
    </source>
</reference>
<evidence type="ECO:0000256" key="8">
    <source>
        <dbReference type="ARBA" id="ARBA00023240"/>
    </source>
</evidence>
<comment type="similarity">
    <text evidence="2">Belongs to the peptidase S1 family.</text>
</comment>
<dbReference type="AlphaFoldDB" id="A0A194Q399"/>
<accession>A0A194Q399</accession>
<gene>
    <name evidence="16" type="primary">LOC106125134</name>
    <name evidence="14" type="ORF">RR46_11001</name>
</gene>
<dbReference type="GO" id="GO:0005576">
    <property type="term" value="C:extracellular region"/>
    <property type="evidence" value="ECO:0007669"/>
    <property type="project" value="UniProtKB-SubCell"/>
</dbReference>
<dbReference type="GO" id="GO:0004252">
    <property type="term" value="F:serine-type endopeptidase activity"/>
    <property type="evidence" value="ECO:0007669"/>
    <property type="project" value="InterPro"/>
</dbReference>
<evidence type="ECO:0000256" key="12">
    <source>
        <dbReference type="SAM" id="SignalP"/>
    </source>
</evidence>
<evidence type="ECO:0000256" key="6">
    <source>
        <dbReference type="ARBA" id="ARBA00022825"/>
    </source>
</evidence>
<evidence type="ECO:0000313" key="15">
    <source>
        <dbReference type="Proteomes" id="UP000053268"/>
    </source>
</evidence>
<dbReference type="InterPro" id="IPR033116">
    <property type="entry name" value="TRYPSIN_SER"/>
</dbReference>
<dbReference type="InterPro" id="IPR009003">
    <property type="entry name" value="Peptidase_S1_PA"/>
</dbReference>
<keyword evidence="15" id="KW-1185">Reference proteome</keyword>
<dbReference type="InterPro" id="IPR018114">
    <property type="entry name" value="TRYPSIN_HIS"/>
</dbReference>
<evidence type="ECO:0000256" key="10">
    <source>
        <dbReference type="ARBA" id="ARBA00084094"/>
    </source>
</evidence>
<comment type="subcellular location">
    <subcellularLocation>
        <location evidence="1">Secreted</location>
        <location evidence="1">Extracellular space</location>
    </subcellularLocation>
</comment>
<feature type="chain" id="PRO_5044554412" evidence="12">
    <location>
        <begin position="18"/>
        <end position="280"/>
    </location>
</feature>
<dbReference type="PROSITE" id="PS50240">
    <property type="entry name" value="TRYPSIN_DOM"/>
    <property type="match status" value="1"/>
</dbReference>
<dbReference type="Proteomes" id="UP000053268">
    <property type="component" value="Unassembled WGS sequence"/>
</dbReference>
<name>A0A194Q399_PAPXU</name>
<evidence type="ECO:0000256" key="3">
    <source>
        <dbReference type="ARBA" id="ARBA00022656"/>
    </source>
</evidence>
<evidence type="ECO:0000256" key="7">
    <source>
        <dbReference type="ARBA" id="ARBA00023157"/>
    </source>
</evidence>
<dbReference type="PRINTS" id="PR00722">
    <property type="entry name" value="CHYMOTRYPSIN"/>
</dbReference>
<dbReference type="Gene3D" id="2.40.10.10">
    <property type="entry name" value="Trypsin-like serine proteases"/>
    <property type="match status" value="2"/>
</dbReference>
<keyword evidence="8" id="KW-1199">Hemostasis impairing toxin</keyword>
<dbReference type="PANTHER" id="PTHR24276:SF91">
    <property type="entry name" value="AT26814P-RELATED"/>
    <property type="match status" value="1"/>
</dbReference>
<dbReference type="SMART" id="SM00020">
    <property type="entry name" value="Tryp_SPc"/>
    <property type="match status" value="1"/>
</dbReference>
<dbReference type="InterPro" id="IPR050430">
    <property type="entry name" value="Peptidase_S1"/>
</dbReference>
<evidence type="ECO:0000313" key="14">
    <source>
        <dbReference type="EMBL" id="KPI97880.1"/>
    </source>
</evidence>
<comment type="function">
    <text evidence="9">Fibrinolytic activity; shows preferential cleavage of Arg-Gly bonds in all three fibrinogen chains. Contact with the caterpillars causes severe bleeding, due the anticoagulant effect of the protein.</text>
</comment>
<keyword evidence="12" id="KW-0732">Signal</keyword>
<dbReference type="Pfam" id="PF00089">
    <property type="entry name" value="Trypsin"/>
    <property type="match status" value="1"/>
</dbReference>
<reference evidence="16" key="2">
    <citation type="submission" date="2025-04" db="UniProtKB">
        <authorList>
            <consortium name="RefSeq"/>
        </authorList>
    </citation>
    <scope>IDENTIFICATION</scope>
</reference>
<dbReference type="PANTHER" id="PTHR24276">
    <property type="entry name" value="POLYSERASE-RELATED"/>
    <property type="match status" value="1"/>
</dbReference>
<feature type="signal peptide" evidence="12">
    <location>
        <begin position="1"/>
        <end position="17"/>
    </location>
</feature>
<dbReference type="SUPFAM" id="SSF50494">
    <property type="entry name" value="Trypsin-like serine proteases"/>
    <property type="match status" value="1"/>
</dbReference>
<dbReference type="RefSeq" id="XP_013177670.1">
    <property type="nucleotide sequence ID" value="XM_013322216.1"/>
</dbReference>
<dbReference type="PROSITE" id="PS00135">
    <property type="entry name" value="TRYPSIN_SER"/>
    <property type="match status" value="1"/>
</dbReference>
<dbReference type="PROSITE" id="PS00134">
    <property type="entry name" value="TRYPSIN_HIS"/>
    <property type="match status" value="1"/>
</dbReference>
<dbReference type="FunFam" id="2.40.10.10:FF:000068">
    <property type="entry name" value="transmembrane protease serine 2"/>
    <property type="match status" value="1"/>
</dbReference>
<organism evidence="14 15">
    <name type="scientific">Papilio xuthus</name>
    <name type="common">Asian swallowtail butterfly</name>
    <dbReference type="NCBI Taxonomy" id="66420"/>
    <lineage>
        <taxon>Eukaryota</taxon>
        <taxon>Metazoa</taxon>
        <taxon>Ecdysozoa</taxon>
        <taxon>Arthropoda</taxon>
        <taxon>Hexapoda</taxon>
        <taxon>Insecta</taxon>
        <taxon>Pterygota</taxon>
        <taxon>Neoptera</taxon>
        <taxon>Endopterygota</taxon>
        <taxon>Lepidoptera</taxon>
        <taxon>Glossata</taxon>
        <taxon>Ditrysia</taxon>
        <taxon>Papilionoidea</taxon>
        <taxon>Papilionidae</taxon>
        <taxon>Papilioninae</taxon>
        <taxon>Papilio</taxon>
    </lineage>
</organism>
<evidence type="ECO:0000256" key="9">
    <source>
        <dbReference type="ARBA" id="ARBA00055534"/>
    </source>
</evidence>
<evidence type="ECO:0000313" key="16">
    <source>
        <dbReference type="RefSeq" id="XP_013177670.1"/>
    </source>
</evidence>
<dbReference type="InterPro" id="IPR001314">
    <property type="entry name" value="Peptidase_S1A"/>
</dbReference>
<protein>
    <submittedName>
        <fullName evidence="14 16">Collagenase</fullName>
    </submittedName>
</protein>
<keyword evidence="10" id="KW-1205">Fibrinolytic toxin</keyword>
<keyword evidence="6 11" id="KW-0720">Serine protease</keyword>
<keyword evidence="3" id="KW-0800">Toxin</keyword>
<dbReference type="KEGG" id="pxu:106125134"/>